<feature type="domain" description="LysM" evidence="3">
    <location>
        <begin position="98"/>
        <end position="147"/>
    </location>
</feature>
<dbReference type="SMART" id="SM00257">
    <property type="entry name" value="LysM"/>
    <property type="match status" value="1"/>
</dbReference>
<dbReference type="Pfam" id="PF01476">
    <property type="entry name" value="LysM"/>
    <property type="match status" value="1"/>
</dbReference>
<evidence type="ECO:0000256" key="2">
    <source>
        <dbReference type="SAM" id="Phobius"/>
    </source>
</evidence>
<dbReference type="EMBL" id="BNAV01000015">
    <property type="protein sequence ID" value="GHF81864.1"/>
    <property type="molecule type" value="Genomic_DNA"/>
</dbReference>
<evidence type="ECO:0000259" key="3">
    <source>
        <dbReference type="SMART" id="SM00257"/>
    </source>
</evidence>
<keyword evidence="5" id="KW-1185">Reference proteome</keyword>
<sequence length="157" mass="16379">MAVLLDGNRTAGTSEERHVRQPVPVRVRRPAGETRRPPTRARVVAGRGRPAGAACAPRRVAPRWPWLVAVAVAVGLFVTGLGVFAGQLTPPVPTRTATVTVGEGQSLWDVAHQYAPDADANAVVARIRQLNNLGGDAVVPGLPLTVPVDAAPLGASR</sequence>
<reference evidence="4" key="1">
    <citation type="journal article" date="2014" name="Int. J. Syst. Evol. Microbiol.">
        <title>Complete genome sequence of Corynebacterium casei LMG S-19264T (=DSM 44701T), isolated from a smear-ripened cheese.</title>
        <authorList>
            <consortium name="US DOE Joint Genome Institute (JGI-PGF)"/>
            <person name="Walter F."/>
            <person name="Albersmeier A."/>
            <person name="Kalinowski J."/>
            <person name="Ruckert C."/>
        </authorList>
    </citation>
    <scope>NUCLEOTIDE SEQUENCE</scope>
    <source>
        <strain evidence="4">CGMCC 4.7679</strain>
    </source>
</reference>
<evidence type="ECO:0000256" key="1">
    <source>
        <dbReference type="SAM" id="MobiDB-lite"/>
    </source>
</evidence>
<gene>
    <name evidence="4" type="ORF">GCM10017566_64910</name>
</gene>
<feature type="transmembrane region" description="Helical" evidence="2">
    <location>
        <begin position="66"/>
        <end position="86"/>
    </location>
</feature>
<proteinExistence type="predicted"/>
<dbReference type="InterPro" id="IPR018392">
    <property type="entry name" value="LysM"/>
</dbReference>
<dbReference type="RefSeq" id="WP_183176771.1">
    <property type="nucleotide sequence ID" value="NZ_BNAV01000015.1"/>
</dbReference>
<feature type="region of interest" description="Disordered" evidence="1">
    <location>
        <begin position="1"/>
        <end position="20"/>
    </location>
</feature>
<reference evidence="4" key="2">
    <citation type="submission" date="2020-09" db="EMBL/GenBank/DDBJ databases">
        <authorList>
            <person name="Sun Q."/>
            <person name="Zhou Y."/>
        </authorList>
    </citation>
    <scope>NUCLEOTIDE SEQUENCE</scope>
    <source>
        <strain evidence="4">CGMCC 4.7679</strain>
    </source>
</reference>
<evidence type="ECO:0000313" key="5">
    <source>
        <dbReference type="Proteomes" id="UP000658656"/>
    </source>
</evidence>
<dbReference type="InterPro" id="IPR036779">
    <property type="entry name" value="LysM_dom_sf"/>
</dbReference>
<dbReference type="AlphaFoldDB" id="A0A8H9J6F3"/>
<comment type="caution">
    <text evidence="4">The sequence shown here is derived from an EMBL/GenBank/DDBJ whole genome shotgun (WGS) entry which is preliminary data.</text>
</comment>
<dbReference type="Gene3D" id="3.10.350.10">
    <property type="entry name" value="LysM domain"/>
    <property type="match status" value="1"/>
</dbReference>
<organism evidence="4 5">
    <name type="scientific">Amycolatopsis bartoniae</name>
    <dbReference type="NCBI Taxonomy" id="941986"/>
    <lineage>
        <taxon>Bacteria</taxon>
        <taxon>Bacillati</taxon>
        <taxon>Actinomycetota</taxon>
        <taxon>Actinomycetes</taxon>
        <taxon>Pseudonocardiales</taxon>
        <taxon>Pseudonocardiaceae</taxon>
        <taxon>Amycolatopsis</taxon>
    </lineage>
</organism>
<keyword evidence="2" id="KW-1133">Transmembrane helix</keyword>
<accession>A0A8H9J6F3</accession>
<dbReference type="Proteomes" id="UP000658656">
    <property type="component" value="Unassembled WGS sequence"/>
</dbReference>
<keyword evidence="2" id="KW-0812">Transmembrane</keyword>
<keyword evidence="2" id="KW-0472">Membrane</keyword>
<name>A0A8H9J6F3_9PSEU</name>
<evidence type="ECO:0000313" key="4">
    <source>
        <dbReference type="EMBL" id="GHF81864.1"/>
    </source>
</evidence>
<protein>
    <recommendedName>
        <fullName evidence="3">LysM domain-containing protein</fullName>
    </recommendedName>
</protein>